<dbReference type="InterPro" id="IPR058663">
    <property type="entry name" value="PucR-like_N"/>
</dbReference>
<dbReference type="Pfam" id="PF25906">
    <property type="entry name" value="PucR-like_N"/>
    <property type="match status" value="1"/>
</dbReference>
<dbReference type="PANTHER" id="PTHR33744">
    <property type="entry name" value="CARBOHYDRATE DIACID REGULATOR"/>
    <property type="match status" value="1"/>
</dbReference>
<dbReference type="InterPro" id="IPR051448">
    <property type="entry name" value="CdaR-like_regulators"/>
</dbReference>
<dbReference type="Gene3D" id="1.10.10.2840">
    <property type="entry name" value="PucR C-terminal helix-turn-helix domain"/>
    <property type="match status" value="1"/>
</dbReference>
<sequence length="406" mass="44614">MDTSAPPLTGDDTPLPPRVARSLRSCLEEATDEIVQEVHRAVPEYARSVDSLHDRTMRWMIRQTLRHFADTAGRADPAWDGLAEVYAAVGGFEARNDRGLHGLQTAVWVAGQVVGRRLIRHAPGAGWSLDTLEQVTEALFRYLEKITSATAQGYAAAQDGVLRERELARRRLRDLLVADPPGSREAIAGLAAEAGWEVPETITVAAVRPPAARTPSLPPDVLADWTRPIPYVVLPGDGDPDPEVAAALRRCRVAIGPTVPPARGALSLRWAAQALTLMDRGVIRARRPVRCLDHLPTLATALCADLLEAAFGTRLEPLTRLPEQRRRPLIETLLAYIQNGDNAVATAERLQVHEQTIRYRVRQLAQLLGDALADADRRTEIALLLHAWLHFHDRPPGAPDGHLDPR</sequence>
<evidence type="ECO:0000259" key="1">
    <source>
        <dbReference type="Pfam" id="PF13556"/>
    </source>
</evidence>
<accession>A0A7W3MUX5</accession>
<keyword evidence="4" id="KW-1185">Reference proteome</keyword>
<organism evidence="3 4">
    <name type="scientific">Thermomonospora cellulosilytica</name>
    <dbReference type="NCBI Taxonomy" id="1411118"/>
    <lineage>
        <taxon>Bacteria</taxon>
        <taxon>Bacillati</taxon>
        <taxon>Actinomycetota</taxon>
        <taxon>Actinomycetes</taxon>
        <taxon>Streptosporangiales</taxon>
        <taxon>Thermomonosporaceae</taxon>
        <taxon>Thermomonospora</taxon>
    </lineage>
</organism>
<reference evidence="3 4" key="1">
    <citation type="submission" date="2020-08" db="EMBL/GenBank/DDBJ databases">
        <title>Sequencing the genomes of 1000 actinobacteria strains.</title>
        <authorList>
            <person name="Klenk H.-P."/>
        </authorList>
    </citation>
    <scope>NUCLEOTIDE SEQUENCE [LARGE SCALE GENOMIC DNA]</scope>
    <source>
        <strain evidence="3 4">DSM 45823</strain>
    </source>
</reference>
<dbReference type="RefSeq" id="WP_182704408.1">
    <property type="nucleotide sequence ID" value="NZ_JACJII010000001.1"/>
</dbReference>
<dbReference type="InterPro" id="IPR042070">
    <property type="entry name" value="PucR_C-HTH_sf"/>
</dbReference>
<dbReference type="Proteomes" id="UP000539313">
    <property type="component" value="Unassembled WGS sequence"/>
</dbReference>
<evidence type="ECO:0000313" key="3">
    <source>
        <dbReference type="EMBL" id="MBA9002350.1"/>
    </source>
</evidence>
<dbReference type="Pfam" id="PF13556">
    <property type="entry name" value="HTH_30"/>
    <property type="match status" value="1"/>
</dbReference>
<dbReference type="InterPro" id="IPR025736">
    <property type="entry name" value="PucR_C-HTH_dom"/>
</dbReference>
<protein>
    <recommendedName>
        <fullName evidence="5">PucR family transcriptional regulator</fullName>
    </recommendedName>
</protein>
<comment type="caution">
    <text evidence="3">The sequence shown here is derived from an EMBL/GenBank/DDBJ whole genome shotgun (WGS) entry which is preliminary data.</text>
</comment>
<feature type="domain" description="PucR-like N-terminal" evidence="2">
    <location>
        <begin position="15"/>
        <end position="177"/>
    </location>
</feature>
<name>A0A7W3MUX5_9ACTN</name>
<feature type="domain" description="PucR C-terminal helix-turn-helix" evidence="1">
    <location>
        <begin position="329"/>
        <end position="387"/>
    </location>
</feature>
<evidence type="ECO:0000259" key="2">
    <source>
        <dbReference type="Pfam" id="PF25906"/>
    </source>
</evidence>
<evidence type="ECO:0008006" key="5">
    <source>
        <dbReference type="Google" id="ProtNLM"/>
    </source>
</evidence>
<dbReference type="AlphaFoldDB" id="A0A7W3MUX5"/>
<dbReference type="EMBL" id="JACJII010000001">
    <property type="protein sequence ID" value="MBA9002350.1"/>
    <property type="molecule type" value="Genomic_DNA"/>
</dbReference>
<evidence type="ECO:0000313" key="4">
    <source>
        <dbReference type="Proteomes" id="UP000539313"/>
    </source>
</evidence>
<gene>
    <name evidence="3" type="ORF">HNR21_001232</name>
</gene>
<dbReference type="PANTHER" id="PTHR33744:SF1">
    <property type="entry name" value="DNA-BINDING TRANSCRIPTIONAL ACTIVATOR ADER"/>
    <property type="match status" value="1"/>
</dbReference>
<proteinExistence type="predicted"/>